<keyword evidence="3 6" id="KW-0378">Hydrolase</keyword>
<dbReference type="PANTHER" id="PTHR22600">
    <property type="entry name" value="BETA-HEXOSAMINIDASE"/>
    <property type="match status" value="1"/>
</dbReference>
<dbReference type="Proteomes" id="UP000631114">
    <property type="component" value="Unassembled WGS sequence"/>
</dbReference>
<keyword evidence="4" id="KW-0325">Glycoprotein</keyword>
<keyword evidence="11" id="KW-1185">Reference proteome</keyword>
<dbReference type="InterPro" id="IPR015883">
    <property type="entry name" value="Glyco_hydro_20_cat"/>
</dbReference>
<dbReference type="InterPro" id="IPR017853">
    <property type="entry name" value="GH"/>
</dbReference>
<evidence type="ECO:0000313" key="11">
    <source>
        <dbReference type="Proteomes" id="UP000631114"/>
    </source>
</evidence>
<sequence length="493" mass="55669">MSALSSIHFLIIICFYSVSLIESRNLKLNFELDDSLVYLWPLPNEFTYGNSTVSIDPNLKLAVSGIGGNSVIVKEGFERYKSIIFKHRSKLRRSSKDVVYDVSELKIIVNSDNETLNYGVDESYSLFVDKKDGFSIVGEASIEANTVYGALRGLERQTYAKRGLKDESNSNSRVVTPSVVAIETNLVREEAIGVTAMVVHTSQVQSPLPRLLPSVLGTTPQLQAQRDVQPARVCEASQVQANRKVSSDPHMQRASTSNFQLISLGVVTFSQLCTFSYKTKLVEVYKAPWYIQDEPKFAFRGLLLDTSRHYLPIAVIKQVIESMSYAKLNVLHWHIIDEESFPLEVPSYPDLWKGSYSKWERYTVEDAYDIVDFAKMRGINVMAEIDIPGHAESWGTGYPDLWPSRTCREPLDVTKNFTFDVISGILTGETVITFYSLQFLAFSNSRLTIKGDWVVPWSLTCVLVSWVKWVHSPKGCKLLNIVLFAIMWAFAIM</sequence>
<protein>
    <recommendedName>
        <fullName evidence="6">Beta-hexosaminidase</fullName>
        <ecNumber evidence="6">3.2.1.52</ecNumber>
    </recommendedName>
</protein>
<comment type="caution">
    <text evidence="10">The sequence shown here is derived from an EMBL/GenBank/DDBJ whole genome shotgun (WGS) entry which is preliminary data.</text>
</comment>
<accession>A0A835LI85</accession>
<reference evidence="10 11" key="1">
    <citation type="submission" date="2020-10" db="EMBL/GenBank/DDBJ databases">
        <title>The Coptis chinensis genome and diversification of protoberbering-type alkaloids.</title>
        <authorList>
            <person name="Wang B."/>
            <person name="Shu S."/>
            <person name="Song C."/>
            <person name="Liu Y."/>
        </authorList>
    </citation>
    <scope>NUCLEOTIDE SEQUENCE [LARGE SCALE GENOMIC DNA]</scope>
    <source>
        <strain evidence="10">HL-2020</strain>
        <tissue evidence="10">Leaf</tissue>
    </source>
</reference>
<evidence type="ECO:0000259" key="8">
    <source>
        <dbReference type="Pfam" id="PF00728"/>
    </source>
</evidence>
<dbReference type="EMBL" id="JADFTS010000008">
    <property type="protein sequence ID" value="KAF9593452.1"/>
    <property type="molecule type" value="Genomic_DNA"/>
</dbReference>
<evidence type="ECO:0000256" key="6">
    <source>
        <dbReference type="PIRNR" id="PIRNR001093"/>
    </source>
</evidence>
<dbReference type="Gene3D" id="3.20.20.80">
    <property type="entry name" value="Glycosidases"/>
    <property type="match status" value="1"/>
</dbReference>
<dbReference type="OrthoDB" id="1921282at2759"/>
<organism evidence="10 11">
    <name type="scientific">Coptis chinensis</name>
    <dbReference type="NCBI Taxonomy" id="261450"/>
    <lineage>
        <taxon>Eukaryota</taxon>
        <taxon>Viridiplantae</taxon>
        <taxon>Streptophyta</taxon>
        <taxon>Embryophyta</taxon>
        <taxon>Tracheophyta</taxon>
        <taxon>Spermatophyta</taxon>
        <taxon>Magnoliopsida</taxon>
        <taxon>Ranunculales</taxon>
        <taxon>Ranunculaceae</taxon>
        <taxon>Coptidoideae</taxon>
        <taxon>Coptis</taxon>
    </lineage>
</organism>
<feature type="chain" id="PRO_5032489670" description="Beta-hexosaminidase" evidence="7">
    <location>
        <begin position="24"/>
        <end position="493"/>
    </location>
</feature>
<name>A0A835LI85_9MAGN</name>
<dbReference type="PIRSF" id="PIRSF001093">
    <property type="entry name" value="B-hxosamndse_ab_euk"/>
    <property type="match status" value="1"/>
</dbReference>
<evidence type="ECO:0000313" key="10">
    <source>
        <dbReference type="EMBL" id="KAF9593452.1"/>
    </source>
</evidence>
<feature type="domain" description="Glycoside hydrolase family 20 catalytic" evidence="8">
    <location>
        <begin position="297"/>
        <end position="404"/>
    </location>
</feature>
<evidence type="ECO:0000256" key="7">
    <source>
        <dbReference type="SAM" id="SignalP"/>
    </source>
</evidence>
<feature type="signal peptide" evidence="7">
    <location>
        <begin position="1"/>
        <end position="23"/>
    </location>
</feature>
<dbReference type="EC" id="3.2.1.52" evidence="6"/>
<dbReference type="SUPFAM" id="SSF51445">
    <property type="entry name" value="(Trans)glycosidases"/>
    <property type="match status" value="1"/>
</dbReference>
<dbReference type="InterPro" id="IPR029018">
    <property type="entry name" value="Hex-like_dom2"/>
</dbReference>
<keyword evidence="7" id="KW-0732">Signal</keyword>
<evidence type="ECO:0000256" key="4">
    <source>
        <dbReference type="ARBA" id="ARBA00023180"/>
    </source>
</evidence>
<dbReference type="Pfam" id="PF14845">
    <property type="entry name" value="Glycohydro_20b2"/>
    <property type="match status" value="1"/>
</dbReference>
<dbReference type="Gene3D" id="3.30.379.10">
    <property type="entry name" value="Chitobiase/beta-hexosaminidase domain 2-like"/>
    <property type="match status" value="1"/>
</dbReference>
<dbReference type="AlphaFoldDB" id="A0A835LI85"/>
<evidence type="ECO:0000259" key="9">
    <source>
        <dbReference type="Pfam" id="PF14845"/>
    </source>
</evidence>
<proteinExistence type="inferred from homology"/>
<dbReference type="InterPro" id="IPR029019">
    <property type="entry name" value="HEX_eukaryotic_N"/>
</dbReference>
<dbReference type="PANTHER" id="PTHR22600:SF40">
    <property type="entry name" value="BETA-HEXOSAMINIDASE 1"/>
    <property type="match status" value="1"/>
</dbReference>
<dbReference type="SUPFAM" id="SSF55545">
    <property type="entry name" value="beta-N-acetylhexosaminidase-like domain"/>
    <property type="match status" value="1"/>
</dbReference>
<keyword evidence="5 6" id="KW-0326">Glycosidase</keyword>
<dbReference type="InterPro" id="IPR025705">
    <property type="entry name" value="Beta_hexosaminidase_sua/sub"/>
</dbReference>
<comment type="catalytic activity">
    <reaction evidence="1 6">
        <text>Hydrolysis of terminal non-reducing N-acetyl-D-hexosamine residues in N-acetyl-beta-D-hexosaminides.</text>
        <dbReference type="EC" id="3.2.1.52"/>
    </reaction>
</comment>
<feature type="domain" description="Beta-hexosaminidase eukaryotic type N-terminal" evidence="9">
    <location>
        <begin position="39"/>
        <end position="155"/>
    </location>
</feature>
<dbReference type="GO" id="GO:0016020">
    <property type="term" value="C:membrane"/>
    <property type="evidence" value="ECO:0007669"/>
    <property type="project" value="TreeGrafter"/>
</dbReference>
<evidence type="ECO:0000256" key="3">
    <source>
        <dbReference type="ARBA" id="ARBA00022801"/>
    </source>
</evidence>
<dbReference type="GO" id="GO:0030203">
    <property type="term" value="P:glycosaminoglycan metabolic process"/>
    <property type="evidence" value="ECO:0007669"/>
    <property type="project" value="TreeGrafter"/>
</dbReference>
<evidence type="ECO:0000256" key="5">
    <source>
        <dbReference type="ARBA" id="ARBA00023295"/>
    </source>
</evidence>
<dbReference type="GO" id="GO:0005975">
    <property type="term" value="P:carbohydrate metabolic process"/>
    <property type="evidence" value="ECO:0007669"/>
    <property type="project" value="InterPro"/>
</dbReference>
<evidence type="ECO:0000256" key="1">
    <source>
        <dbReference type="ARBA" id="ARBA00001231"/>
    </source>
</evidence>
<comment type="similarity">
    <text evidence="2 6">Belongs to the glycosyl hydrolase 20 family.</text>
</comment>
<dbReference type="Pfam" id="PF00728">
    <property type="entry name" value="Glyco_hydro_20"/>
    <property type="match status" value="1"/>
</dbReference>
<gene>
    <name evidence="10" type="ORF">IFM89_023259</name>
</gene>
<dbReference type="GO" id="GO:0004563">
    <property type="term" value="F:beta-N-acetylhexosaminidase activity"/>
    <property type="evidence" value="ECO:0007669"/>
    <property type="project" value="UniProtKB-EC"/>
</dbReference>
<evidence type="ECO:0000256" key="2">
    <source>
        <dbReference type="ARBA" id="ARBA00006285"/>
    </source>
</evidence>